<feature type="region of interest" description="Disordered" evidence="5">
    <location>
        <begin position="399"/>
        <end position="452"/>
    </location>
</feature>
<dbReference type="InterPro" id="IPR011701">
    <property type="entry name" value="MFS"/>
</dbReference>
<feature type="transmembrane region" description="Helical" evidence="6">
    <location>
        <begin position="282"/>
        <end position="302"/>
    </location>
</feature>
<dbReference type="InterPro" id="IPR036259">
    <property type="entry name" value="MFS_trans_sf"/>
</dbReference>
<sequence>MVTRQHVPNRTPGIRLGLTLLFAFVGGAGVGNLYWAQPLLGDIAAELGVVPGTAGLLVTLTQIGYALGVFFVVPLGDTVNRKRLIPAIMAGCSISLAGCVLAPNFALLLSTLALVGFTNVAGQMLLPLAGDLATDEQRGRVLGTVASGLLTGILLSRTLSGLVGDAFGWRMIYALASGTILVLAVIMWRAIPVLTPRKRIAYGRLLASVVQVALRHRQGKIIPLFGASLMCVFTAFWTGLTLLLAAPPFSLPASHIGLVSLLGVLGVIGAQYTGKVHDRGWAVPAIGIGLVITLAAIAVAGFGSSSIVAVFIAVSMLSVGAQSVLVLLQTMMVSINPAARSRLNTAHIVSNFIGGAIGSTLAATLWHIGQWPAIMICSAVVLVFALMLWFFQRNRALAAKGSPSPTRPAAAASSQQTRRETTPAVGVSGCRLGVRDLSGRGPMNTGSHESSA</sequence>
<dbReference type="GO" id="GO:0005886">
    <property type="term" value="C:plasma membrane"/>
    <property type="evidence" value="ECO:0007669"/>
    <property type="project" value="UniProtKB-SubCell"/>
</dbReference>
<comment type="caution">
    <text evidence="8">The sequence shown here is derived from an EMBL/GenBank/DDBJ whole genome shotgun (WGS) entry which is preliminary data.</text>
</comment>
<feature type="compositionally biased region" description="Low complexity" evidence="5">
    <location>
        <begin position="402"/>
        <end position="416"/>
    </location>
</feature>
<evidence type="ECO:0000256" key="5">
    <source>
        <dbReference type="SAM" id="MobiDB-lite"/>
    </source>
</evidence>
<feature type="transmembrane region" description="Helical" evidence="6">
    <location>
        <begin position="12"/>
        <end position="35"/>
    </location>
</feature>
<dbReference type="OrthoDB" id="9815356at2"/>
<feature type="transmembrane region" description="Helical" evidence="6">
    <location>
        <begin position="171"/>
        <end position="191"/>
    </location>
</feature>
<dbReference type="InterPro" id="IPR020846">
    <property type="entry name" value="MFS_dom"/>
</dbReference>
<gene>
    <name evidence="8" type="ORF">DBZ45_11125</name>
</gene>
<feature type="transmembrane region" description="Helical" evidence="6">
    <location>
        <begin position="308"/>
        <end position="328"/>
    </location>
</feature>
<protein>
    <submittedName>
        <fullName evidence="8">MFS transporter</fullName>
    </submittedName>
</protein>
<evidence type="ECO:0000256" key="1">
    <source>
        <dbReference type="ARBA" id="ARBA00004651"/>
    </source>
</evidence>
<dbReference type="Proteomes" id="UP000249166">
    <property type="component" value="Unassembled WGS sequence"/>
</dbReference>
<dbReference type="PANTHER" id="PTHR42910">
    <property type="entry name" value="TRANSPORTER SCO4007-RELATED"/>
    <property type="match status" value="1"/>
</dbReference>
<keyword evidence="2 6" id="KW-0812">Transmembrane</keyword>
<keyword evidence="3 6" id="KW-1133">Transmembrane helix</keyword>
<dbReference type="PROSITE" id="PS50850">
    <property type="entry name" value="MFS"/>
    <property type="match status" value="1"/>
</dbReference>
<evidence type="ECO:0000259" key="7">
    <source>
        <dbReference type="PROSITE" id="PS50850"/>
    </source>
</evidence>
<reference evidence="8 9" key="1">
    <citation type="submission" date="2018-04" db="EMBL/GenBank/DDBJ databases">
        <title>Bacteria isolated from cave deposits of Manipur.</title>
        <authorList>
            <person name="Sahoo D."/>
            <person name="Sarangthem I."/>
            <person name="Nandeibam J."/>
        </authorList>
    </citation>
    <scope>NUCLEOTIDE SEQUENCE [LARGE SCALE GENOMIC DNA]</scope>
    <source>
        <strain evidence="9">mrc11</strain>
    </source>
</reference>
<comment type="subcellular location">
    <subcellularLocation>
        <location evidence="1">Cell membrane</location>
        <topology evidence="1">Multi-pass membrane protein</topology>
    </subcellularLocation>
</comment>
<evidence type="ECO:0000313" key="9">
    <source>
        <dbReference type="Proteomes" id="UP000249166"/>
    </source>
</evidence>
<feature type="transmembrane region" description="Helical" evidence="6">
    <location>
        <begin position="348"/>
        <end position="367"/>
    </location>
</feature>
<feature type="transmembrane region" description="Helical" evidence="6">
    <location>
        <begin position="47"/>
        <end position="72"/>
    </location>
</feature>
<dbReference type="CDD" id="cd17324">
    <property type="entry name" value="MFS_NepI_like"/>
    <property type="match status" value="1"/>
</dbReference>
<evidence type="ECO:0000256" key="3">
    <source>
        <dbReference type="ARBA" id="ARBA00022989"/>
    </source>
</evidence>
<dbReference type="AlphaFoldDB" id="A0A328HFT5"/>
<organism evidence="8 9">
    <name type="scientific">Arthrobacter globiformis</name>
    <dbReference type="NCBI Taxonomy" id="1665"/>
    <lineage>
        <taxon>Bacteria</taxon>
        <taxon>Bacillati</taxon>
        <taxon>Actinomycetota</taxon>
        <taxon>Actinomycetes</taxon>
        <taxon>Micrococcales</taxon>
        <taxon>Micrococcaceae</taxon>
        <taxon>Arthrobacter</taxon>
    </lineage>
</organism>
<evidence type="ECO:0000313" key="8">
    <source>
        <dbReference type="EMBL" id="RAM37352.1"/>
    </source>
</evidence>
<evidence type="ECO:0000256" key="2">
    <source>
        <dbReference type="ARBA" id="ARBA00022692"/>
    </source>
</evidence>
<feature type="domain" description="Major facilitator superfamily (MFS) profile" evidence="7">
    <location>
        <begin position="15"/>
        <end position="396"/>
    </location>
</feature>
<evidence type="ECO:0000256" key="4">
    <source>
        <dbReference type="ARBA" id="ARBA00023136"/>
    </source>
</evidence>
<accession>A0A328HFT5</accession>
<proteinExistence type="predicted"/>
<feature type="transmembrane region" description="Helical" evidence="6">
    <location>
        <begin position="224"/>
        <end position="246"/>
    </location>
</feature>
<dbReference type="SUPFAM" id="SSF103473">
    <property type="entry name" value="MFS general substrate transporter"/>
    <property type="match status" value="1"/>
</dbReference>
<dbReference type="RefSeq" id="WP_111903956.1">
    <property type="nucleotide sequence ID" value="NZ_QLNP01000074.1"/>
</dbReference>
<dbReference type="PANTHER" id="PTHR42910:SF1">
    <property type="entry name" value="MAJOR FACILITATOR SUPERFAMILY (MFS) PROFILE DOMAIN-CONTAINING PROTEIN"/>
    <property type="match status" value="1"/>
</dbReference>
<feature type="transmembrane region" description="Helical" evidence="6">
    <location>
        <begin position="252"/>
        <end position="270"/>
    </location>
</feature>
<evidence type="ECO:0000256" key="6">
    <source>
        <dbReference type="SAM" id="Phobius"/>
    </source>
</evidence>
<feature type="transmembrane region" description="Helical" evidence="6">
    <location>
        <begin position="373"/>
        <end position="391"/>
    </location>
</feature>
<dbReference type="Gene3D" id="1.20.1250.20">
    <property type="entry name" value="MFS general substrate transporter like domains"/>
    <property type="match status" value="1"/>
</dbReference>
<name>A0A328HFT5_ARTGO</name>
<dbReference type="Pfam" id="PF07690">
    <property type="entry name" value="MFS_1"/>
    <property type="match status" value="1"/>
</dbReference>
<keyword evidence="4 6" id="KW-0472">Membrane</keyword>
<dbReference type="EMBL" id="QLNP01000074">
    <property type="protein sequence ID" value="RAM37352.1"/>
    <property type="molecule type" value="Genomic_DNA"/>
</dbReference>
<dbReference type="GO" id="GO:0022857">
    <property type="term" value="F:transmembrane transporter activity"/>
    <property type="evidence" value="ECO:0007669"/>
    <property type="project" value="InterPro"/>
</dbReference>